<keyword evidence="2" id="KW-1185">Reference proteome</keyword>
<feature type="non-terminal residue" evidence="1">
    <location>
        <position position="76"/>
    </location>
</feature>
<sequence length="76" mass="8636">MHPLGGGVACACACQIPEIGGMKRNIWRMKMVPKLKLRWFNPKHVVAKLRDGYVNMMVNLADKRVFSTEMVNMGPY</sequence>
<dbReference type="AlphaFoldDB" id="A0AA38KW85"/>
<evidence type="ECO:0000313" key="1">
    <source>
        <dbReference type="EMBL" id="KAH9306455.1"/>
    </source>
</evidence>
<accession>A0AA38KW85</accession>
<evidence type="ECO:0000313" key="2">
    <source>
        <dbReference type="Proteomes" id="UP000824469"/>
    </source>
</evidence>
<dbReference type="EMBL" id="JAHRHJ020000008">
    <property type="protein sequence ID" value="KAH9306455.1"/>
    <property type="molecule type" value="Genomic_DNA"/>
</dbReference>
<organism evidence="1 2">
    <name type="scientific">Taxus chinensis</name>
    <name type="common">Chinese yew</name>
    <name type="synonym">Taxus wallichiana var. chinensis</name>
    <dbReference type="NCBI Taxonomy" id="29808"/>
    <lineage>
        <taxon>Eukaryota</taxon>
        <taxon>Viridiplantae</taxon>
        <taxon>Streptophyta</taxon>
        <taxon>Embryophyta</taxon>
        <taxon>Tracheophyta</taxon>
        <taxon>Spermatophyta</taxon>
        <taxon>Pinopsida</taxon>
        <taxon>Pinidae</taxon>
        <taxon>Conifers II</taxon>
        <taxon>Cupressales</taxon>
        <taxon>Taxaceae</taxon>
        <taxon>Taxus</taxon>
    </lineage>
</organism>
<name>A0AA38KW85_TAXCH</name>
<proteinExistence type="predicted"/>
<dbReference type="Proteomes" id="UP000824469">
    <property type="component" value="Unassembled WGS sequence"/>
</dbReference>
<reference evidence="1 2" key="1">
    <citation type="journal article" date="2021" name="Nat. Plants">
        <title>The Taxus genome provides insights into paclitaxel biosynthesis.</title>
        <authorList>
            <person name="Xiong X."/>
            <person name="Gou J."/>
            <person name="Liao Q."/>
            <person name="Li Y."/>
            <person name="Zhou Q."/>
            <person name="Bi G."/>
            <person name="Li C."/>
            <person name="Du R."/>
            <person name="Wang X."/>
            <person name="Sun T."/>
            <person name="Guo L."/>
            <person name="Liang H."/>
            <person name="Lu P."/>
            <person name="Wu Y."/>
            <person name="Zhang Z."/>
            <person name="Ro D.K."/>
            <person name="Shang Y."/>
            <person name="Huang S."/>
            <person name="Yan J."/>
        </authorList>
    </citation>
    <scope>NUCLEOTIDE SEQUENCE [LARGE SCALE GENOMIC DNA]</scope>
    <source>
        <strain evidence="1">Ta-2019</strain>
    </source>
</reference>
<comment type="caution">
    <text evidence="1">The sequence shown here is derived from an EMBL/GenBank/DDBJ whole genome shotgun (WGS) entry which is preliminary data.</text>
</comment>
<protein>
    <submittedName>
        <fullName evidence="1">Uncharacterized protein</fullName>
    </submittedName>
</protein>
<gene>
    <name evidence="1" type="ORF">KI387_010859</name>
</gene>